<dbReference type="SMART" id="SM00220">
    <property type="entry name" value="S_TKc"/>
    <property type="match status" value="1"/>
</dbReference>
<keyword evidence="6 7" id="KW-0067">ATP-binding</keyword>
<dbReference type="Gene3D" id="1.10.510.10">
    <property type="entry name" value="Transferase(Phosphotransferase) domain 1"/>
    <property type="match status" value="1"/>
</dbReference>
<dbReference type="Pfam" id="PF00069">
    <property type="entry name" value="Pkinase"/>
    <property type="match status" value="1"/>
</dbReference>
<proteinExistence type="predicted"/>
<dbReference type="Gene3D" id="3.30.200.20">
    <property type="entry name" value="Phosphorylase Kinase, domain 1"/>
    <property type="match status" value="1"/>
</dbReference>
<keyword evidence="3" id="KW-0808">Transferase</keyword>
<dbReference type="PANTHER" id="PTHR43289:SF6">
    <property type="entry name" value="SERINE_THREONINE-PROTEIN KINASE NEKL-3"/>
    <property type="match status" value="1"/>
</dbReference>
<dbReference type="PROSITE" id="PS50011">
    <property type="entry name" value="PROTEIN_KINASE_DOM"/>
    <property type="match status" value="1"/>
</dbReference>
<dbReference type="SUPFAM" id="SSF56112">
    <property type="entry name" value="Protein kinase-like (PK-like)"/>
    <property type="match status" value="1"/>
</dbReference>
<dbReference type="RefSeq" id="WP_346178091.1">
    <property type="nucleotide sequence ID" value="NZ_BAAASD010000040.1"/>
</dbReference>
<dbReference type="InterPro" id="IPR017441">
    <property type="entry name" value="Protein_kinase_ATP_BS"/>
</dbReference>
<feature type="transmembrane region" description="Helical" evidence="9">
    <location>
        <begin position="481"/>
        <end position="502"/>
    </location>
</feature>
<protein>
    <recommendedName>
        <fullName evidence="1">non-specific serine/threonine protein kinase</fullName>
        <ecNumber evidence="1">2.7.11.1</ecNumber>
    </recommendedName>
</protein>
<evidence type="ECO:0000313" key="12">
    <source>
        <dbReference type="Proteomes" id="UP001500253"/>
    </source>
</evidence>
<accession>A0ABP5TYV3</accession>
<evidence type="ECO:0000256" key="5">
    <source>
        <dbReference type="ARBA" id="ARBA00022777"/>
    </source>
</evidence>
<organism evidence="11 12">
    <name type="scientific">Streptomyces cuspidosporus</name>
    <dbReference type="NCBI Taxonomy" id="66882"/>
    <lineage>
        <taxon>Bacteria</taxon>
        <taxon>Bacillati</taxon>
        <taxon>Actinomycetota</taxon>
        <taxon>Actinomycetes</taxon>
        <taxon>Kitasatosporales</taxon>
        <taxon>Streptomycetaceae</taxon>
        <taxon>Streptomyces</taxon>
    </lineage>
</organism>
<dbReference type="InterPro" id="IPR000719">
    <property type="entry name" value="Prot_kinase_dom"/>
</dbReference>
<evidence type="ECO:0000256" key="4">
    <source>
        <dbReference type="ARBA" id="ARBA00022741"/>
    </source>
</evidence>
<keyword evidence="2" id="KW-0723">Serine/threonine-protein kinase</keyword>
<feature type="transmembrane region" description="Helical" evidence="9">
    <location>
        <begin position="389"/>
        <end position="408"/>
    </location>
</feature>
<evidence type="ECO:0000256" key="1">
    <source>
        <dbReference type="ARBA" id="ARBA00012513"/>
    </source>
</evidence>
<keyword evidence="9" id="KW-0472">Membrane</keyword>
<feature type="compositionally biased region" description="Low complexity" evidence="8">
    <location>
        <begin position="281"/>
        <end position="327"/>
    </location>
</feature>
<feature type="binding site" evidence="7">
    <location>
        <position position="44"/>
    </location>
    <ligand>
        <name>ATP</name>
        <dbReference type="ChEBI" id="CHEBI:30616"/>
    </ligand>
</feature>
<evidence type="ECO:0000256" key="6">
    <source>
        <dbReference type="ARBA" id="ARBA00022840"/>
    </source>
</evidence>
<dbReference type="CDD" id="cd14014">
    <property type="entry name" value="STKc_PknB_like"/>
    <property type="match status" value="1"/>
</dbReference>
<gene>
    <name evidence="11" type="ORF">GCM10010246_67240</name>
</gene>
<feature type="domain" description="Protein kinase" evidence="10">
    <location>
        <begin position="15"/>
        <end position="280"/>
    </location>
</feature>
<keyword evidence="4 7" id="KW-0547">Nucleotide-binding</keyword>
<dbReference type="InterPro" id="IPR011009">
    <property type="entry name" value="Kinase-like_dom_sf"/>
</dbReference>
<dbReference type="EMBL" id="BAAASD010000040">
    <property type="protein sequence ID" value="GAA2365171.1"/>
    <property type="molecule type" value="Genomic_DNA"/>
</dbReference>
<keyword evidence="9" id="KW-1133">Transmembrane helix</keyword>
<evidence type="ECO:0000256" key="7">
    <source>
        <dbReference type="PROSITE-ProRule" id="PRU10141"/>
    </source>
</evidence>
<evidence type="ECO:0000256" key="3">
    <source>
        <dbReference type="ARBA" id="ARBA00022679"/>
    </source>
</evidence>
<dbReference type="InterPro" id="IPR008271">
    <property type="entry name" value="Ser/Thr_kinase_AS"/>
</dbReference>
<evidence type="ECO:0000256" key="8">
    <source>
        <dbReference type="SAM" id="MobiDB-lite"/>
    </source>
</evidence>
<keyword evidence="12" id="KW-1185">Reference proteome</keyword>
<feature type="region of interest" description="Disordered" evidence="8">
    <location>
        <begin position="279"/>
        <end position="348"/>
    </location>
</feature>
<feature type="transmembrane region" description="Helical" evidence="9">
    <location>
        <begin position="451"/>
        <end position="469"/>
    </location>
</feature>
<dbReference type="PROSITE" id="PS00108">
    <property type="entry name" value="PROTEIN_KINASE_ST"/>
    <property type="match status" value="1"/>
</dbReference>
<evidence type="ECO:0000256" key="2">
    <source>
        <dbReference type="ARBA" id="ARBA00022527"/>
    </source>
</evidence>
<feature type="transmembrane region" description="Helical" evidence="9">
    <location>
        <begin position="420"/>
        <end position="439"/>
    </location>
</feature>
<evidence type="ECO:0000256" key="9">
    <source>
        <dbReference type="SAM" id="Phobius"/>
    </source>
</evidence>
<comment type="caution">
    <text evidence="11">The sequence shown here is derived from an EMBL/GenBank/DDBJ whole genome shotgun (WGS) entry which is preliminary data.</text>
</comment>
<reference evidence="12" key="1">
    <citation type="journal article" date="2019" name="Int. J. Syst. Evol. Microbiol.">
        <title>The Global Catalogue of Microorganisms (GCM) 10K type strain sequencing project: providing services to taxonomists for standard genome sequencing and annotation.</title>
        <authorList>
            <consortium name="The Broad Institute Genomics Platform"/>
            <consortium name="The Broad Institute Genome Sequencing Center for Infectious Disease"/>
            <person name="Wu L."/>
            <person name="Ma J."/>
        </authorList>
    </citation>
    <scope>NUCLEOTIDE SEQUENCE [LARGE SCALE GENOMIC DNA]</scope>
    <source>
        <strain evidence="12">JCM 4316</strain>
    </source>
</reference>
<sequence length="504" mass="52585">MSTLGRGAELASGRYVVREELGRGGMAAVYRAHDTALDRVVAVKVMHGELGRDPSFRRRFKREAQLAARLAHAHVVAVHDIGEEPDPGGAGEPMPYLVMEFVEGESLRDRLRRGPVGVDEALRIVADVLAGLEASHARGIVHRDIKPANVMLTPDGGIKVMDFGIARAVQSAESALTGTGTVLGSAPYMAPEQATGGEIDGRTDLYAVGVLLFQLLSARLPFEDDSVPALLYKHVHVAPPALAEVGVDVPPEVQELVTRALAKDPAARYADAGAMREQVEAARAGQPGPGGQARPAAQPGQVRHPGREGAAGPARPARAPAPHALARSTAPTQPATRDSYAPPGRTLQAPTVLAPTSARPHRHPYWLLAALGVLPPALFLTALELRAGVAVFVLVGVGALPWLGVPAVRWPSGPGLVRASLVTGLVAVPVLLGAAWAIAAATDLPGNEEAYLPPLMPLPVAVVGFCYVIRILMQPEKPRGGAVVAGAMINAGVLVGCFVGIFSL</sequence>
<evidence type="ECO:0000313" key="11">
    <source>
        <dbReference type="EMBL" id="GAA2365171.1"/>
    </source>
</evidence>
<keyword evidence="5" id="KW-0418">Kinase</keyword>
<dbReference type="Proteomes" id="UP001500253">
    <property type="component" value="Unassembled WGS sequence"/>
</dbReference>
<dbReference type="PROSITE" id="PS00107">
    <property type="entry name" value="PROTEIN_KINASE_ATP"/>
    <property type="match status" value="1"/>
</dbReference>
<dbReference type="PANTHER" id="PTHR43289">
    <property type="entry name" value="MITOGEN-ACTIVATED PROTEIN KINASE KINASE KINASE 20-RELATED"/>
    <property type="match status" value="1"/>
</dbReference>
<keyword evidence="9" id="KW-0812">Transmembrane</keyword>
<dbReference type="EC" id="2.7.11.1" evidence="1"/>
<evidence type="ECO:0000259" key="10">
    <source>
        <dbReference type="PROSITE" id="PS50011"/>
    </source>
</evidence>
<name>A0ABP5TYV3_9ACTN</name>